<dbReference type="OrthoDB" id="49093at2759"/>
<feature type="compositionally biased region" description="Low complexity" evidence="1">
    <location>
        <begin position="252"/>
        <end position="265"/>
    </location>
</feature>
<feature type="compositionally biased region" description="Basic and acidic residues" evidence="1">
    <location>
        <begin position="749"/>
        <end position="758"/>
    </location>
</feature>
<feature type="compositionally biased region" description="Low complexity" evidence="1">
    <location>
        <begin position="116"/>
        <end position="125"/>
    </location>
</feature>
<feature type="region of interest" description="Disordered" evidence="1">
    <location>
        <begin position="1"/>
        <end position="589"/>
    </location>
</feature>
<keyword evidence="3" id="KW-1185">Reference proteome</keyword>
<feature type="compositionally biased region" description="Basic and acidic residues" evidence="1">
    <location>
        <begin position="285"/>
        <end position="294"/>
    </location>
</feature>
<feature type="compositionally biased region" description="Low complexity" evidence="1">
    <location>
        <begin position="317"/>
        <end position="343"/>
    </location>
</feature>
<dbReference type="Proteomes" id="UP001153069">
    <property type="component" value="Unassembled WGS sequence"/>
</dbReference>
<gene>
    <name evidence="2" type="ORF">SEMRO_434_G142120.1</name>
</gene>
<evidence type="ECO:0000313" key="3">
    <source>
        <dbReference type="Proteomes" id="UP001153069"/>
    </source>
</evidence>
<feature type="region of interest" description="Disordered" evidence="1">
    <location>
        <begin position="1007"/>
        <end position="1036"/>
    </location>
</feature>
<feature type="compositionally biased region" description="Low complexity" evidence="1">
    <location>
        <begin position="385"/>
        <end position="398"/>
    </location>
</feature>
<accession>A0A9N8E089</accession>
<feature type="compositionally biased region" description="Pro residues" evidence="1">
    <location>
        <begin position="153"/>
        <end position="180"/>
    </location>
</feature>
<feature type="compositionally biased region" description="Basic and acidic residues" evidence="1">
    <location>
        <begin position="32"/>
        <end position="43"/>
    </location>
</feature>
<proteinExistence type="predicted"/>
<feature type="compositionally biased region" description="Polar residues" evidence="1">
    <location>
        <begin position="678"/>
        <end position="697"/>
    </location>
</feature>
<feature type="compositionally biased region" description="Basic and acidic residues" evidence="1">
    <location>
        <begin position="344"/>
        <end position="353"/>
    </location>
</feature>
<feature type="compositionally biased region" description="Polar residues" evidence="1">
    <location>
        <begin position="466"/>
        <end position="475"/>
    </location>
</feature>
<sequence>MKPSEGSTSTANNACSSTVSSSNSNSSTIAVKTDDSSKPKGDTAKPTVPPSNSNSNNNKPKEVIRVKEEHRDDTNKDGGVAAPIAGEHSHSHGVPTREPSRDPAPSSKRSSKSKKSSSSSGSSSRNTARYPHERYPYPSRGPYSAPGMHGGPRGPPPPPHYGYPGGPPPDHYRGPPPPPHFHQMPPLHHQGGHYGGPPGPNGHYGPPPPPSMGGRHPGAGYGVPYGHYMSGPPMPYHAVPPYPGSNPSIPMNENNSISSNKSKSSAPDRKSKSQSSKSGGRKKRTIDGVHEIGPHHHHHHHHHHPQDLPSAYSFRRTNSSASSSTTVTAGNNTSSETNATSNDDNMKRDRMHELPPLSHPSHNASFEEGSRRFAPHHRRDHSGASTTSSLSVGGFSLSSHDRGAGSMDHPMGSHDDAPMMKQSPKRRKGEDSKVLVVDTGNCSSNNNSSSSIARHQRPQSSSSHSIDGTETTRFEQLTMEDRESRQSIDGASQASGGENGSSLFLSLSTSPINHATDIDATPISKNTKKTPAAKSSSSKHDPEPNEEPSSSYMKQHASVARKPSADGNSKMMDRPTDTPTPPLPGGMVESEMMTDEHSMLNRHLRGQSFTPLNHMGALGDSTSAAESPSNMGAFGSIAPQLSWSIAGDTPSLGDLAEWEEHATSSSGGQLKDEKKRPNSTTSCNSRNMAISPHSFSMWNEDENIKSQRSGDADSIRLSILTPHSELGMAEGTLSGTTTPLPIFFDQPSSEERENRTEQSSRSSRKKSSKSGDPEHIHHIFVSNGGRGSAEKGPKGHMHHFWSKDHGAPTPVGSGMDSGPPMGLPPTPLFAASEFGRDDGFVRSPLHGGDRHRDDFFPSSAMYGHPGHDRVRSLRGRVPPGHHLAPMPLHIPPPMSSHLPLTSPMGVGPGKAGLWSPHHGGMPPLGSPLHMSPMNMSQSKRKCVPLKPPIPSKFQGDIEKVKTAQVPEFTSLVNFPAHMSQKQAVNLPDGMRCCVMCGQACPCSSGNKNKKGGGPKGSKNNDGSLAPRNSNGQDMMGDKGGYAIIPTQNKGLCTLCDVNVWVVVTTGLEIKWCKGCKNFRPWAAFGDKGLATKCLRCRERQREKYALQKEEKEKARLVAKAGKK</sequence>
<feature type="region of interest" description="Disordered" evidence="1">
    <location>
        <begin position="728"/>
        <end position="820"/>
    </location>
</feature>
<feature type="region of interest" description="Disordered" evidence="1">
    <location>
        <begin position="660"/>
        <end position="698"/>
    </location>
</feature>
<evidence type="ECO:0000313" key="2">
    <source>
        <dbReference type="EMBL" id="CAB9510389.1"/>
    </source>
</evidence>
<evidence type="ECO:0000256" key="1">
    <source>
        <dbReference type="SAM" id="MobiDB-lite"/>
    </source>
</evidence>
<name>A0A9N8E089_9STRA</name>
<feature type="compositionally biased region" description="Basic and acidic residues" evidence="1">
    <location>
        <begin position="59"/>
        <end position="76"/>
    </location>
</feature>
<feature type="compositionally biased region" description="Low complexity" evidence="1">
    <location>
        <begin position="7"/>
        <end position="28"/>
    </location>
</feature>
<feature type="compositionally biased region" description="Pro residues" evidence="1">
    <location>
        <begin position="197"/>
        <end position="211"/>
    </location>
</feature>
<protein>
    <submittedName>
        <fullName evidence="2">Uncharacterized protein</fullName>
    </submittedName>
</protein>
<reference evidence="2" key="1">
    <citation type="submission" date="2020-06" db="EMBL/GenBank/DDBJ databases">
        <authorList>
            <consortium name="Plant Systems Biology data submission"/>
        </authorList>
    </citation>
    <scope>NUCLEOTIDE SEQUENCE</scope>
    <source>
        <strain evidence="2">D6</strain>
    </source>
</reference>
<comment type="caution">
    <text evidence="2">The sequence shown here is derived from an EMBL/GenBank/DDBJ whole genome shotgun (WGS) entry which is preliminary data.</text>
</comment>
<feature type="compositionally biased region" description="Polar residues" evidence="1">
    <location>
        <begin position="487"/>
        <end position="513"/>
    </location>
</feature>
<dbReference type="AlphaFoldDB" id="A0A9N8E089"/>
<dbReference type="EMBL" id="CAICTM010000433">
    <property type="protein sequence ID" value="CAB9510389.1"/>
    <property type="molecule type" value="Genomic_DNA"/>
</dbReference>
<organism evidence="2 3">
    <name type="scientific">Seminavis robusta</name>
    <dbReference type="NCBI Taxonomy" id="568900"/>
    <lineage>
        <taxon>Eukaryota</taxon>
        <taxon>Sar</taxon>
        <taxon>Stramenopiles</taxon>
        <taxon>Ochrophyta</taxon>
        <taxon>Bacillariophyta</taxon>
        <taxon>Bacillariophyceae</taxon>
        <taxon>Bacillariophycidae</taxon>
        <taxon>Naviculales</taxon>
        <taxon>Naviculaceae</taxon>
        <taxon>Seminavis</taxon>
    </lineage>
</organism>
<feature type="compositionally biased region" description="Basic residues" evidence="1">
    <location>
        <begin position="295"/>
        <end position="304"/>
    </location>
</feature>
<feature type="compositionally biased region" description="Pro residues" evidence="1">
    <location>
        <begin position="232"/>
        <end position="244"/>
    </location>
</feature>